<feature type="transmembrane region" description="Helical" evidence="1">
    <location>
        <begin position="57"/>
        <end position="77"/>
    </location>
</feature>
<keyword evidence="3" id="KW-1185">Reference proteome</keyword>
<organism evidence="2 3">
    <name type="scientific">Aquilegia coerulea</name>
    <name type="common">Rocky mountain columbine</name>
    <dbReference type="NCBI Taxonomy" id="218851"/>
    <lineage>
        <taxon>Eukaryota</taxon>
        <taxon>Viridiplantae</taxon>
        <taxon>Streptophyta</taxon>
        <taxon>Embryophyta</taxon>
        <taxon>Tracheophyta</taxon>
        <taxon>Spermatophyta</taxon>
        <taxon>Magnoliopsida</taxon>
        <taxon>Ranunculales</taxon>
        <taxon>Ranunculaceae</taxon>
        <taxon>Thalictroideae</taxon>
        <taxon>Aquilegia</taxon>
    </lineage>
</organism>
<protein>
    <submittedName>
        <fullName evidence="2">Uncharacterized protein</fullName>
    </submittedName>
</protein>
<accession>A0A2G5D3M9</accession>
<keyword evidence="1" id="KW-0812">Transmembrane</keyword>
<name>A0A2G5D3M9_AQUCA</name>
<dbReference type="Proteomes" id="UP000230069">
    <property type="component" value="Unassembled WGS sequence"/>
</dbReference>
<proteinExistence type="predicted"/>
<dbReference type="InParanoid" id="A0A2G5D3M9"/>
<gene>
    <name evidence="2" type="ORF">AQUCO_02800045v1</name>
</gene>
<sequence length="80" mass="9164">MEIGMGMVARKGWLSQNHTPLKKRSKGSRFSQFIHQDMRYNFHVNHACRLSIELVQISVYIVDLLAIIIKVVGTIIIKLA</sequence>
<dbReference type="AlphaFoldDB" id="A0A2G5D3M9"/>
<dbReference type="EMBL" id="KZ305045">
    <property type="protein sequence ID" value="PIA38126.1"/>
    <property type="molecule type" value="Genomic_DNA"/>
</dbReference>
<reference evidence="2 3" key="1">
    <citation type="submission" date="2017-09" db="EMBL/GenBank/DDBJ databases">
        <title>WGS assembly of Aquilegia coerulea Goldsmith.</title>
        <authorList>
            <person name="Hodges S."/>
            <person name="Kramer E."/>
            <person name="Nordborg M."/>
            <person name="Tomkins J."/>
            <person name="Borevitz J."/>
            <person name="Derieg N."/>
            <person name="Yan J."/>
            <person name="Mihaltcheva S."/>
            <person name="Hayes R.D."/>
            <person name="Rokhsar D."/>
        </authorList>
    </citation>
    <scope>NUCLEOTIDE SEQUENCE [LARGE SCALE GENOMIC DNA]</scope>
    <source>
        <strain evidence="3">cv. Goldsmith</strain>
    </source>
</reference>
<evidence type="ECO:0000256" key="1">
    <source>
        <dbReference type="SAM" id="Phobius"/>
    </source>
</evidence>
<keyword evidence="1" id="KW-1133">Transmembrane helix</keyword>
<evidence type="ECO:0000313" key="2">
    <source>
        <dbReference type="EMBL" id="PIA38126.1"/>
    </source>
</evidence>
<evidence type="ECO:0000313" key="3">
    <source>
        <dbReference type="Proteomes" id="UP000230069"/>
    </source>
</evidence>
<keyword evidence="1" id="KW-0472">Membrane</keyword>